<dbReference type="WBParaSite" id="HPLM_0001927301-mRNA-1">
    <property type="protein sequence ID" value="HPLM_0001927301-mRNA-1"/>
    <property type="gene ID" value="HPLM_0001927301"/>
</dbReference>
<sequence>MVTIKRMTGMWNSKSLNGNRFPIMQVFTVTLALHPNGNVIIAQSAPIPISDLFEPPFTTMELEDLPDNEIRQRLIALGQNVGPLTPTTRAVHIKKLRNLMAMQGENAITVHEPTPPPSFSSGDGTNQLEIIDSEPILEDDQPLTQLRAPLEVSETPRASKVVAPQPRVSAVADDGSDGEMWGEESVRYLSPEEMELEMSYNRTSPVSNVVQTGNVRKKRSEDFSLKFDRTIYFIETLNCYPPVVKSFSFWFIKSNVFDVRQ</sequence>
<reference evidence="2 3" key="2">
    <citation type="submission" date="2018-11" db="EMBL/GenBank/DDBJ databases">
        <authorList>
            <consortium name="Pathogen Informatics"/>
        </authorList>
    </citation>
    <scope>NUCLEOTIDE SEQUENCE [LARGE SCALE GENOMIC DNA]</scope>
    <source>
        <strain evidence="2 3">MHpl1</strain>
    </source>
</reference>
<evidence type="ECO:0000313" key="2">
    <source>
        <dbReference type="EMBL" id="VDO76136.1"/>
    </source>
</evidence>
<dbReference type="InterPro" id="IPR011015">
    <property type="entry name" value="LEM/LEM-like_dom_sf"/>
</dbReference>
<proteinExistence type="predicted"/>
<protein>
    <submittedName>
        <fullName evidence="4">LEM domain-containing protein</fullName>
    </submittedName>
</protein>
<dbReference type="AlphaFoldDB" id="A0A0N4X4I1"/>
<dbReference type="CDD" id="cd12934">
    <property type="entry name" value="LEM"/>
    <property type="match status" value="1"/>
</dbReference>
<dbReference type="PROSITE" id="PS50954">
    <property type="entry name" value="LEM"/>
    <property type="match status" value="1"/>
</dbReference>
<dbReference type="SMART" id="SM00540">
    <property type="entry name" value="LEM"/>
    <property type="match status" value="1"/>
</dbReference>
<keyword evidence="3" id="KW-1185">Reference proteome</keyword>
<accession>A0A0N4X4I1</accession>
<dbReference type="OrthoDB" id="5859523at2759"/>
<dbReference type="InterPro" id="IPR003887">
    <property type="entry name" value="LEM_dom"/>
</dbReference>
<gene>
    <name evidence="2" type="ORF">HPLM_LOCUS19265</name>
</gene>
<dbReference type="Proteomes" id="UP000268014">
    <property type="component" value="Unassembled WGS sequence"/>
</dbReference>
<dbReference type="Gene3D" id="1.10.720.40">
    <property type="match status" value="1"/>
</dbReference>
<evidence type="ECO:0000313" key="3">
    <source>
        <dbReference type="Proteomes" id="UP000268014"/>
    </source>
</evidence>
<dbReference type="EMBL" id="UZAF01021172">
    <property type="protein sequence ID" value="VDO76136.1"/>
    <property type="molecule type" value="Genomic_DNA"/>
</dbReference>
<name>A0A0N4X4I1_HAEPC</name>
<dbReference type="Pfam" id="PF03020">
    <property type="entry name" value="LEM"/>
    <property type="match status" value="1"/>
</dbReference>
<evidence type="ECO:0000313" key="4">
    <source>
        <dbReference type="WBParaSite" id="HPLM_0001927301-mRNA-1"/>
    </source>
</evidence>
<reference evidence="4" key="1">
    <citation type="submission" date="2017-02" db="UniProtKB">
        <authorList>
            <consortium name="WormBaseParasite"/>
        </authorList>
    </citation>
    <scope>IDENTIFICATION</scope>
</reference>
<dbReference type="SUPFAM" id="SSF63451">
    <property type="entry name" value="LEM domain"/>
    <property type="match status" value="1"/>
</dbReference>
<organism evidence="4">
    <name type="scientific">Haemonchus placei</name>
    <name type="common">Barber's pole worm</name>
    <dbReference type="NCBI Taxonomy" id="6290"/>
    <lineage>
        <taxon>Eukaryota</taxon>
        <taxon>Metazoa</taxon>
        <taxon>Ecdysozoa</taxon>
        <taxon>Nematoda</taxon>
        <taxon>Chromadorea</taxon>
        <taxon>Rhabditida</taxon>
        <taxon>Rhabditina</taxon>
        <taxon>Rhabditomorpha</taxon>
        <taxon>Strongyloidea</taxon>
        <taxon>Trichostrongylidae</taxon>
        <taxon>Haemonchus</taxon>
    </lineage>
</organism>
<feature type="domain" description="LEM" evidence="1">
    <location>
        <begin position="59"/>
        <end position="103"/>
    </location>
</feature>
<evidence type="ECO:0000259" key="1">
    <source>
        <dbReference type="PROSITE" id="PS50954"/>
    </source>
</evidence>